<sequence length="330" mass="36242">MQSVLAPLIGPKECVPPNLQGRTAIVTGGALGIGYEVSRAFAKAGARTIMINRKEEQGDEAIAKIKAEVPEAIIEWVHCDLGDLKETKQVFEKLAKEEDRLDLLILSAGINSDQPGLDADGIDRHFGVNWLGHFYAINLLYPLIRKTSKLPGAPAPRIVFESSEMHRFAPKSTTFQSVAEIQENEKIGPIELYGRTKLAMIQGTHGLLEKVIKPNSDNVYVLSVHPGAVNTDMQDAWQRAYPGLIGKIVEAVTLFGGRSPVQGSYSAIYAGTSEDIIKNDWNGYYLSDPETPGKETEQGSDPVIRDNLWRLSTQMIENKLGKDALESWSA</sequence>
<dbReference type="PANTHER" id="PTHR43157:SF31">
    <property type="entry name" value="PHOSPHATIDYLINOSITOL-GLYCAN BIOSYNTHESIS CLASS F PROTEIN"/>
    <property type="match status" value="1"/>
</dbReference>
<dbReference type="InterPro" id="IPR002347">
    <property type="entry name" value="SDR_fam"/>
</dbReference>
<proteinExistence type="predicted"/>
<evidence type="ECO:0000313" key="2">
    <source>
        <dbReference type="EMBL" id="CDZ96748.1"/>
    </source>
</evidence>
<accession>A0A0F7SGA0</accession>
<reference evidence="2" key="1">
    <citation type="submission" date="2014-08" db="EMBL/GenBank/DDBJ databases">
        <authorList>
            <person name="Sharma Rahul"/>
            <person name="Thines Marco"/>
        </authorList>
    </citation>
    <scope>NUCLEOTIDE SEQUENCE</scope>
</reference>
<dbReference type="SUPFAM" id="SSF51735">
    <property type="entry name" value="NAD(P)-binding Rossmann-fold domains"/>
    <property type="match status" value="1"/>
</dbReference>
<keyword evidence="1" id="KW-0560">Oxidoreductase</keyword>
<dbReference type="Pfam" id="PF00106">
    <property type="entry name" value="adh_short"/>
    <property type="match status" value="1"/>
</dbReference>
<protein>
    <submittedName>
        <fullName evidence="2">Short-chain dehydrogenase</fullName>
    </submittedName>
</protein>
<dbReference type="AlphaFoldDB" id="A0A0F7SGA0"/>
<dbReference type="PANTHER" id="PTHR43157">
    <property type="entry name" value="PHOSPHATIDYLINOSITOL-GLYCAN BIOSYNTHESIS CLASS F PROTEIN-RELATED"/>
    <property type="match status" value="1"/>
</dbReference>
<evidence type="ECO:0000256" key="1">
    <source>
        <dbReference type="ARBA" id="ARBA00023002"/>
    </source>
</evidence>
<organism evidence="2">
    <name type="scientific">Phaffia rhodozyma</name>
    <name type="common">Yeast</name>
    <name type="synonym">Xanthophyllomyces dendrorhous</name>
    <dbReference type="NCBI Taxonomy" id="264483"/>
    <lineage>
        <taxon>Eukaryota</taxon>
        <taxon>Fungi</taxon>
        <taxon>Dikarya</taxon>
        <taxon>Basidiomycota</taxon>
        <taxon>Agaricomycotina</taxon>
        <taxon>Tremellomycetes</taxon>
        <taxon>Cystofilobasidiales</taxon>
        <taxon>Mrakiaceae</taxon>
        <taxon>Phaffia</taxon>
    </lineage>
</organism>
<dbReference type="GO" id="GO:0016491">
    <property type="term" value="F:oxidoreductase activity"/>
    <property type="evidence" value="ECO:0007669"/>
    <property type="project" value="UniProtKB-KW"/>
</dbReference>
<dbReference type="EMBL" id="LN483167">
    <property type="protein sequence ID" value="CDZ96748.1"/>
    <property type="molecule type" value="Genomic_DNA"/>
</dbReference>
<dbReference type="Gene3D" id="3.40.50.720">
    <property type="entry name" value="NAD(P)-binding Rossmann-like Domain"/>
    <property type="match status" value="1"/>
</dbReference>
<dbReference type="PRINTS" id="PR00081">
    <property type="entry name" value="GDHRDH"/>
</dbReference>
<dbReference type="InterPro" id="IPR036291">
    <property type="entry name" value="NAD(P)-bd_dom_sf"/>
</dbReference>
<name>A0A0F7SGA0_PHARH</name>